<dbReference type="CDD" id="cd00082">
    <property type="entry name" value="HisKA"/>
    <property type="match status" value="1"/>
</dbReference>
<dbReference type="Pfam" id="PF02518">
    <property type="entry name" value="HATPase_c"/>
    <property type="match status" value="1"/>
</dbReference>
<dbReference type="EMBL" id="BRZA01000007">
    <property type="protein sequence ID" value="GLC90235.1"/>
    <property type="molecule type" value="Genomic_DNA"/>
</dbReference>
<evidence type="ECO:0000313" key="16">
    <source>
        <dbReference type="Proteomes" id="UP001065593"/>
    </source>
</evidence>
<keyword evidence="9" id="KW-0067">ATP-binding</keyword>
<keyword evidence="6" id="KW-0808">Transferase</keyword>
<feature type="transmembrane region" description="Helical" evidence="12">
    <location>
        <begin position="160"/>
        <end position="179"/>
    </location>
</feature>
<keyword evidence="4" id="KW-1003">Cell membrane</keyword>
<dbReference type="InterPro" id="IPR004358">
    <property type="entry name" value="Sig_transdc_His_kin-like_C"/>
</dbReference>
<dbReference type="PRINTS" id="PR00344">
    <property type="entry name" value="BCTRLSENSOR"/>
</dbReference>
<dbReference type="SMART" id="SM00388">
    <property type="entry name" value="HisKA"/>
    <property type="match status" value="1"/>
</dbReference>
<dbReference type="Gene3D" id="1.10.287.130">
    <property type="match status" value="1"/>
</dbReference>
<evidence type="ECO:0000256" key="9">
    <source>
        <dbReference type="ARBA" id="ARBA00022840"/>
    </source>
</evidence>
<dbReference type="EC" id="2.7.13.3" evidence="3"/>
<reference evidence="15" key="1">
    <citation type="submission" date="2022-08" db="EMBL/GenBank/DDBJ databases">
        <title>Draft genome sequence of Lysinibacillus sp. strain KH24.</title>
        <authorList>
            <person name="Kanbe H."/>
            <person name="Itoh H."/>
        </authorList>
    </citation>
    <scope>NUCLEOTIDE SEQUENCE</scope>
    <source>
        <strain evidence="15">KH24</strain>
    </source>
</reference>
<dbReference type="InterPro" id="IPR003594">
    <property type="entry name" value="HATPase_dom"/>
</dbReference>
<dbReference type="InterPro" id="IPR036890">
    <property type="entry name" value="HATPase_C_sf"/>
</dbReference>
<dbReference type="GO" id="GO:0016301">
    <property type="term" value="F:kinase activity"/>
    <property type="evidence" value="ECO:0007669"/>
    <property type="project" value="UniProtKB-KW"/>
</dbReference>
<evidence type="ECO:0000256" key="10">
    <source>
        <dbReference type="ARBA" id="ARBA00023012"/>
    </source>
</evidence>
<keyword evidence="8 15" id="KW-0418">Kinase</keyword>
<dbReference type="SUPFAM" id="SSF55874">
    <property type="entry name" value="ATPase domain of HSP90 chaperone/DNA topoisomerase II/histidine kinase"/>
    <property type="match status" value="1"/>
</dbReference>
<evidence type="ECO:0000256" key="5">
    <source>
        <dbReference type="ARBA" id="ARBA00022553"/>
    </source>
</evidence>
<dbReference type="RefSeq" id="WP_264990144.1">
    <property type="nucleotide sequence ID" value="NZ_BRZA01000007.1"/>
</dbReference>
<feature type="domain" description="HAMP" evidence="14">
    <location>
        <begin position="180"/>
        <end position="232"/>
    </location>
</feature>
<dbReference type="InterPro" id="IPR003661">
    <property type="entry name" value="HisK_dim/P_dom"/>
</dbReference>
<evidence type="ECO:0000256" key="1">
    <source>
        <dbReference type="ARBA" id="ARBA00000085"/>
    </source>
</evidence>
<keyword evidence="11 12" id="KW-0472">Membrane</keyword>
<dbReference type="PANTHER" id="PTHR45453:SF1">
    <property type="entry name" value="PHOSPHATE REGULON SENSOR PROTEIN PHOR"/>
    <property type="match status" value="1"/>
</dbReference>
<comment type="catalytic activity">
    <reaction evidence="1">
        <text>ATP + protein L-histidine = ADP + protein N-phospho-L-histidine.</text>
        <dbReference type="EC" id="2.7.13.3"/>
    </reaction>
</comment>
<dbReference type="PROSITE" id="PS50885">
    <property type="entry name" value="HAMP"/>
    <property type="match status" value="1"/>
</dbReference>
<keyword evidence="5" id="KW-0597">Phosphoprotein</keyword>
<evidence type="ECO:0000256" key="8">
    <source>
        <dbReference type="ARBA" id="ARBA00022777"/>
    </source>
</evidence>
<proteinExistence type="predicted"/>
<keyword evidence="7" id="KW-0547">Nucleotide-binding</keyword>
<evidence type="ECO:0000256" key="3">
    <source>
        <dbReference type="ARBA" id="ARBA00012438"/>
    </source>
</evidence>
<dbReference type="CDD" id="cd06225">
    <property type="entry name" value="HAMP"/>
    <property type="match status" value="1"/>
</dbReference>
<dbReference type="Pfam" id="PF00672">
    <property type="entry name" value="HAMP"/>
    <property type="match status" value="1"/>
</dbReference>
<dbReference type="SUPFAM" id="SSF158472">
    <property type="entry name" value="HAMP domain-like"/>
    <property type="match status" value="1"/>
</dbReference>
<dbReference type="InterPro" id="IPR036097">
    <property type="entry name" value="HisK_dim/P_sf"/>
</dbReference>
<organism evidence="15 16">
    <name type="scientific">Lysinibacillus piscis</name>
    <dbReference type="NCBI Taxonomy" id="2518931"/>
    <lineage>
        <taxon>Bacteria</taxon>
        <taxon>Bacillati</taxon>
        <taxon>Bacillota</taxon>
        <taxon>Bacilli</taxon>
        <taxon>Bacillales</taxon>
        <taxon>Bacillaceae</taxon>
        <taxon>Lysinibacillus</taxon>
    </lineage>
</organism>
<dbReference type="SMART" id="SM00387">
    <property type="entry name" value="HATPase_c"/>
    <property type="match status" value="1"/>
</dbReference>
<accession>A0ABQ5NPF0</accession>
<gene>
    <name evidence="15" type="primary">lcoS</name>
    <name evidence="15" type="ORF">LYSBPC_33620</name>
</gene>
<evidence type="ECO:0000256" key="7">
    <source>
        <dbReference type="ARBA" id="ARBA00022741"/>
    </source>
</evidence>
<evidence type="ECO:0000313" key="15">
    <source>
        <dbReference type="EMBL" id="GLC90235.1"/>
    </source>
</evidence>
<dbReference type="SUPFAM" id="SSF47384">
    <property type="entry name" value="Homodimeric domain of signal transducing histidine kinase"/>
    <property type="match status" value="1"/>
</dbReference>
<dbReference type="PANTHER" id="PTHR45453">
    <property type="entry name" value="PHOSPHATE REGULON SENSOR PROTEIN PHOR"/>
    <property type="match status" value="1"/>
</dbReference>
<evidence type="ECO:0000256" key="12">
    <source>
        <dbReference type="SAM" id="Phobius"/>
    </source>
</evidence>
<dbReference type="Gene3D" id="3.30.565.10">
    <property type="entry name" value="Histidine kinase-like ATPase, C-terminal domain"/>
    <property type="match status" value="1"/>
</dbReference>
<evidence type="ECO:0000256" key="6">
    <source>
        <dbReference type="ARBA" id="ARBA00022679"/>
    </source>
</evidence>
<keyword evidence="10" id="KW-0902">Two-component regulatory system</keyword>
<dbReference type="Proteomes" id="UP001065593">
    <property type="component" value="Unassembled WGS sequence"/>
</dbReference>
<keyword evidence="16" id="KW-1185">Reference proteome</keyword>
<protein>
    <recommendedName>
        <fullName evidence="3">histidine kinase</fullName>
        <ecNumber evidence="3">2.7.13.3</ecNumber>
    </recommendedName>
</protein>
<keyword evidence="12" id="KW-1133">Transmembrane helix</keyword>
<comment type="caution">
    <text evidence="15">The sequence shown here is derived from an EMBL/GenBank/DDBJ whole genome shotgun (WGS) entry which is preliminary data.</text>
</comment>
<evidence type="ECO:0000256" key="4">
    <source>
        <dbReference type="ARBA" id="ARBA00022475"/>
    </source>
</evidence>
<evidence type="ECO:0000259" key="14">
    <source>
        <dbReference type="PROSITE" id="PS50885"/>
    </source>
</evidence>
<keyword evidence="12" id="KW-0812">Transmembrane</keyword>
<dbReference type="Pfam" id="PF00512">
    <property type="entry name" value="HisKA"/>
    <property type="match status" value="1"/>
</dbReference>
<name>A0ABQ5NPF0_9BACI</name>
<dbReference type="InterPro" id="IPR003660">
    <property type="entry name" value="HAMP_dom"/>
</dbReference>
<sequence>MRKLSVKLGIIFFITLFCIETFMMLFLHTSLANSRVAEELASLQARGNAHRMIAEQNFDAPTLAHIVLMESVSDTDVMIIDNSGTILASSNLDVDVTAYIKQQKKTIPYEGQVLESNWKEKAYIATISPVHKAQQVIGYMIMFQDTASIHTLMARLNKHFLIVGIVSGIVTMIVIVLLSKKLARPLIDMKEATLKIGNGDFTVALSRQGRDELSDLANAIQFLSDDLQHLKQERGEFLSSIAHELRTPLTFIKGYTDILAKRELATEERQKYLGIIVEETDRLSHLIKDLFDLAKMDENSFVIHKEPIDLSTFFTTIAAKLSPAFHEKQIDFIVDCEAGVTWQMDPARLEQMMLNLLNNALIYCSHGDKTLVSVQRERNALKIIVSDTGKGIPQKDLPYIFERFYRVEKSRTRALGGSGLGLAIVKELVYAHGGEIRVDSEVNKGTTFELLFKGATDEDIIVN</sequence>
<evidence type="ECO:0000259" key="13">
    <source>
        <dbReference type="PROSITE" id="PS50109"/>
    </source>
</evidence>
<dbReference type="CDD" id="cd00075">
    <property type="entry name" value="HATPase"/>
    <property type="match status" value="1"/>
</dbReference>
<evidence type="ECO:0000256" key="2">
    <source>
        <dbReference type="ARBA" id="ARBA00004651"/>
    </source>
</evidence>
<dbReference type="InterPro" id="IPR050351">
    <property type="entry name" value="BphY/WalK/GraS-like"/>
</dbReference>
<evidence type="ECO:0000256" key="11">
    <source>
        <dbReference type="ARBA" id="ARBA00023136"/>
    </source>
</evidence>
<dbReference type="SMART" id="SM00304">
    <property type="entry name" value="HAMP"/>
    <property type="match status" value="1"/>
</dbReference>
<dbReference type="PROSITE" id="PS50109">
    <property type="entry name" value="HIS_KIN"/>
    <property type="match status" value="1"/>
</dbReference>
<dbReference type="Gene3D" id="6.10.340.10">
    <property type="match status" value="1"/>
</dbReference>
<dbReference type="InterPro" id="IPR005467">
    <property type="entry name" value="His_kinase_dom"/>
</dbReference>
<comment type="subcellular location">
    <subcellularLocation>
        <location evidence="2">Cell membrane</location>
        <topology evidence="2">Multi-pass membrane protein</topology>
    </subcellularLocation>
</comment>
<feature type="domain" description="Histidine kinase" evidence="13">
    <location>
        <begin position="240"/>
        <end position="456"/>
    </location>
</feature>